<sequence length="318" mass="37321">MANFSLEQNETSNFASFDYSKLTDKERLSTLENEKKLDELYKKYQPEIGEILYKQQQILANHNEGVFQQWYESKGFKRWKVYDYINKYNYVLRNSEDPQKIDIFENMSNTLQSEISKPSTKPEVAEAILNGDVKTKKEIEAYKRQLKAKDEQIATQAKMIDDLQEQEPQVIEKKVVVEKIPADYENLKTTNEQLEKQLSSVRSDLKMKKMQYDLLEQNTESAKTLEANIKALQQKEKSIDQRVKATIEFNDLMREIETFFDTKMASLRFKPLINDLYDTEASNKLSEVVNSVEFWVSEMRKIIPNEKTKIIEGEIIDG</sequence>
<evidence type="ECO:0000256" key="1">
    <source>
        <dbReference type="SAM" id="Coils"/>
    </source>
</evidence>
<evidence type="ECO:0000313" key="2">
    <source>
        <dbReference type="EMBL" id="BCA86685.1"/>
    </source>
</evidence>
<evidence type="ECO:0008006" key="4">
    <source>
        <dbReference type="Google" id="ProtNLM"/>
    </source>
</evidence>
<name>A0A679IMB8_9ENTE</name>
<dbReference type="AlphaFoldDB" id="A0A679IMB8"/>
<dbReference type="EMBL" id="AP022822">
    <property type="protein sequence ID" value="BCA86685.1"/>
    <property type="molecule type" value="Genomic_DNA"/>
</dbReference>
<accession>A0A679IMB8</accession>
<dbReference type="KEGG" id="esg:EsVE80_22080"/>
<reference evidence="2 3" key="1">
    <citation type="submission" date="2020-02" db="EMBL/GenBank/DDBJ databases">
        <title>Characterization of vanA genotype vancomycin-resistant Enterococcus saigonensis VE80.</title>
        <authorList>
            <person name="Harada T."/>
            <person name="Motooka D."/>
            <person name="Nakamura S."/>
            <person name="Yamamoto Y."/>
            <person name="Kawahara R."/>
            <person name="Kawatsu K."/>
        </authorList>
    </citation>
    <scope>NUCLEOTIDE SEQUENCE [LARGE SCALE GENOMIC DNA]</scope>
    <source>
        <strain evidence="2 3">VE80</strain>
    </source>
</reference>
<dbReference type="Proteomes" id="UP000502998">
    <property type="component" value="Chromosome"/>
</dbReference>
<dbReference type="RefSeq" id="WP_173103798.1">
    <property type="nucleotide sequence ID" value="NZ_AP022822.1"/>
</dbReference>
<feature type="coiled-coil region" evidence="1">
    <location>
        <begin position="146"/>
        <end position="242"/>
    </location>
</feature>
<proteinExistence type="predicted"/>
<keyword evidence="1" id="KW-0175">Coiled coil</keyword>
<gene>
    <name evidence="2" type="ORF">EsVE80_22080</name>
</gene>
<evidence type="ECO:0000313" key="3">
    <source>
        <dbReference type="Proteomes" id="UP000502998"/>
    </source>
</evidence>
<protein>
    <recommendedName>
        <fullName evidence="4">DUF3102 domain-containing protein</fullName>
    </recommendedName>
</protein>
<keyword evidence="3" id="KW-1185">Reference proteome</keyword>
<organism evidence="2 3">
    <name type="scientific">Enterococcus saigonensis</name>
    <dbReference type="NCBI Taxonomy" id="1805431"/>
    <lineage>
        <taxon>Bacteria</taxon>
        <taxon>Bacillati</taxon>
        <taxon>Bacillota</taxon>
        <taxon>Bacilli</taxon>
        <taxon>Lactobacillales</taxon>
        <taxon>Enterococcaceae</taxon>
        <taxon>Enterococcus</taxon>
    </lineage>
</organism>